<evidence type="ECO:0000313" key="3">
    <source>
        <dbReference type="EMBL" id="MCV7227790.1"/>
    </source>
</evidence>
<dbReference type="EMBL" id="JACKTY010000030">
    <property type="protein sequence ID" value="MCV7227790.1"/>
    <property type="molecule type" value="Genomic_DNA"/>
</dbReference>
<feature type="region of interest" description="Disordered" evidence="1">
    <location>
        <begin position="8"/>
        <end position="39"/>
    </location>
</feature>
<organism evidence="3 4">
    <name type="scientific">Mycolicibacterium komossense</name>
    <dbReference type="NCBI Taxonomy" id="1779"/>
    <lineage>
        <taxon>Bacteria</taxon>
        <taxon>Bacillati</taxon>
        <taxon>Actinomycetota</taxon>
        <taxon>Actinomycetes</taxon>
        <taxon>Mycobacteriales</taxon>
        <taxon>Mycobacteriaceae</taxon>
        <taxon>Mycolicibacterium</taxon>
    </lineage>
</organism>
<comment type="caution">
    <text evidence="3">The sequence shown here is derived from an EMBL/GenBank/DDBJ whole genome shotgun (WGS) entry which is preliminary data.</text>
</comment>
<keyword evidence="4" id="KW-1185">Reference proteome</keyword>
<gene>
    <name evidence="3" type="ORF">H7J73_17345</name>
</gene>
<protein>
    <submittedName>
        <fullName evidence="3">DUF5642 family protein</fullName>
    </submittedName>
</protein>
<proteinExistence type="predicted"/>
<name>A0ABT3CE84_9MYCO</name>
<dbReference type="Pfam" id="PF18702">
    <property type="entry name" value="DUF5642"/>
    <property type="match status" value="1"/>
</dbReference>
<accession>A0ABT3CE84</accession>
<dbReference type="Proteomes" id="UP001526201">
    <property type="component" value="Unassembled WGS sequence"/>
</dbReference>
<evidence type="ECO:0000259" key="2">
    <source>
        <dbReference type="Pfam" id="PF18702"/>
    </source>
</evidence>
<reference evidence="3 4" key="1">
    <citation type="journal article" date="2022" name="BMC Genomics">
        <title>Comparative genome analysis of mycobacteria focusing on tRNA and non-coding RNA.</title>
        <authorList>
            <person name="Behra P.R.K."/>
            <person name="Pettersson B.M.F."/>
            <person name="Ramesh M."/>
            <person name="Das S."/>
            <person name="Dasgupta S."/>
            <person name="Kirsebom L.A."/>
        </authorList>
    </citation>
    <scope>NUCLEOTIDE SEQUENCE [LARGE SCALE GENOMIC DNA]</scope>
    <source>
        <strain evidence="3 4">DSM 44078</strain>
    </source>
</reference>
<feature type="domain" description="DUF5642" evidence="2">
    <location>
        <begin position="36"/>
        <end position="221"/>
    </location>
</feature>
<evidence type="ECO:0000256" key="1">
    <source>
        <dbReference type="SAM" id="MobiDB-lite"/>
    </source>
</evidence>
<sequence length="222" mass="22346">MVVVLAAGCGQPQRPASPPASTPVGTAAVGPAGPVDPERIKRVRGDLPPGYEVTDISGPAALSGLWGFRAGWTADPPHCAGLVDPVAAPAEIQTERGLSGSGPGGIVYVAVVAALPGTLALDPALAVDCSQFTMAYGRSTASVHLVDAPPIADAATVGMTTAISTVVESGNETDSQAQTFTAYADDHFVFVTLVTDPGSPNPPLPPEFGAGLLVKTVSALRR</sequence>
<dbReference type="InterPro" id="IPR041313">
    <property type="entry name" value="DUF5642"/>
</dbReference>
<evidence type="ECO:0000313" key="4">
    <source>
        <dbReference type="Proteomes" id="UP001526201"/>
    </source>
</evidence>